<comment type="function">
    <text evidence="6">Autophagy-specific protein that functions in response to autophagy-inducing signals as a scaffold to recruit other ATG proteins to organize preautophagosomal structure (PAS) formation. Modulates the timing and magnitude of the autophagy response, such as the size of the sequestering vesicles. Plays particularly a role in pexophagy and nucleophagy.</text>
</comment>
<protein>
    <recommendedName>
        <fullName evidence="2 6">Autophagy-related protein 17</fullName>
    </recommendedName>
</protein>
<dbReference type="EMBL" id="KB446538">
    <property type="protein sequence ID" value="EME45613.1"/>
    <property type="molecule type" value="Genomic_DNA"/>
</dbReference>
<evidence type="ECO:0000313" key="9">
    <source>
        <dbReference type="EMBL" id="EME45613.1"/>
    </source>
</evidence>
<name>N1PRR0_DOTSN</name>
<keyword evidence="10" id="KW-1185">Reference proteome</keyword>
<keyword evidence="4 6" id="KW-0072">Autophagy</keyword>
<evidence type="ECO:0000256" key="5">
    <source>
        <dbReference type="ARBA" id="ARBA00023136"/>
    </source>
</evidence>
<dbReference type="Proteomes" id="UP000016933">
    <property type="component" value="Unassembled WGS sequence"/>
</dbReference>
<dbReference type="GO" id="GO:0060090">
    <property type="term" value="F:molecular adaptor activity"/>
    <property type="evidence" value="ECO:0007669"/>
    <property type="project" value="TreeGrafter"/>
</dbReference>
<reference evidence="10" key="1">
    <citation type="journal article" date="2012" name="PLoS Genet.">
        <title>The genomes of the fungal plant pathogens Cladosporium fulvum and Dothistroma septosporum reveal adaptation to different hosts and lifestyles but also signatures of common ancestry.</title>
        <authorList>
            <person name="de Wit P.J.G.M."/>
            <person name="van der Burgt A."/>
            <person name="Oekmen B."/>
            <person name="Stergiopoulos I."/>
            <person name="Abd-Elsalam K.A."/>
            <person name="Aerts A.L."/>
            <person name="Bahkali A.H."/>
            <person name="Beenen H.G."/>
            <person name="Chettri P."/>
            <person name="Cox M.P."/>
            <person name="Datema E."/>
            <person name="de Vries R.P."/>
            <person name="Dhillon B."/>
            <person name="Ganley A.R."/>
            <person name="Griffiths S.A."/>
            <person name="Guo Y."/>
            <person name="Hamelin R.C."/>
            <person name="Henrissat B."/>
            <person name="Kabir M.S."/>
            <person name="Jashni M.K."/>
            <person name="Kema G."/>
            <person name="Klaubauf S."/>
            <person name="Lapidus A."/>
            <person name="Levasseur A."/>
            <person name="Lindquist E."/>
            <person name="Mehrabi R."/>
            <person name="Ohm R.A."/>
            <person name="Owen T.J."/>
            <person name="Salamov A."/>
            <person name="Schwelm A."/>
            <person name="Schijlen E."/>
            <person name="Sun H."/>
            <person name="van den Burg H.A."/>
            <person name="van Ham R.C.H.J."/>
            <person name="Zhang S."/>
            <person name="Goodwin S.B."/>
            <person name="Grigoriev I.V."/>
            <person name="Collemare J."/>
            <person name="Bradshaw R.E."/>
        </authorList>
    </citation>
    <scope>NUCLEOTIDE SEQUENCE [LARGE SCALE GENOMIC DNA]</scope>
    <source>
        <strain evidence="10">NZE10 / CBS 128990</strain>
    </source>
</reference>
<feature type="compositionally biased region" description="Low complexity" evidence="7">
    <location>
        <begin position="1"/>
        <end position="10"/>
    </location>
</feature>
<dbReference type="PANTHER" id="PTHR28005:SF1">
    <property type="entry name" value="AUTOPHAGY-RELATED PROTEIN 17"/>
    <property type="match status" value="1"/>
</dbReference>
<accession>N1PRR0</accession>
<evidence type="ECO:0000259" key="8">
    <source>
        <dbReference type="Pfam" id="PF04108"/>
    </source>
</evidence>
<dbReference type="GO" id="GO:1990316">
    <property type="term" value="C:Atg1/ULK1 kinase complex"/>
    <property type="evidence" value="ECO:0007669"/>
    <property type="project" value="TreeGrafter"/>
</dbReference>
<dbReference type="Pfam" id="PF04108">
    <property type="entry name" value="ATG17_like"/>
    <property type="match status" value="1"/>
</dbReference>
<dbReference type="OrthoDB" id="1937984at2759"/>
<feature type="domain" description="Autophagy protein ATG17-like" evidence="8">
    <location>
        <begin position="41"/>
        <end position="463"/>
    </location>
</feature>
<evidence type="ECO:0000256" key="1">
    <source>
        <dbReference type="ARBA" id="ARBA00006259"/>
    </source>
</evidence>
<comment type="subcellular location">
    <subcellularLocation>
        <location evidence="6">Cytoplasm</location>
    </subcellularLocation>
    <subcellularLocation>
        <location evidence="6">Preautophagosomal structure membrane</location>
        <topology evidence="6">Peripheral membrane protein</topology>
    </subcellularLocation>
</comment>
<dbReference type="GO" id="GO:0000422">
    <property type="term" value="P:autophagy of mitochondrion"/>
    <property type="evidence" value="ECO:0007669"/>
    <property type="project" value="TreeGrafter"/>
</dbReference>
<gene>
    <name evidence="9" type="ORF">DOTSEDRAFT_71344</name>
</gene>
<dbReference type="GO" id="GO:0034045">
    <property type="term" value="C:phagophore assembly site membrane"/>
    <property type="evidence" value="ECO:0007669"/>
    <property type="project" value="UniProtKB-SubCell"/>
</dbReference>
<dbReference type="OMA" id="THVWRAN"/>
<evidence type="ECO:0000256" key="4">
    <source>
        <dbReference type="ARBA" id="ARBA00023006"/>
    </source>
</evidence>
<dbReference type="STRING" id="675120.N1PRR0"/>
<evidence type="ECO:0000313" key="10">
    <source>
        <dbReference type="Proteomes" id="UP000016933"/>
    </source>
</evidence>
<evidence type="ECO:0000256" key="3">
    <source>
        <dbReference type="ARBA" id="ARBA00022490"/>
    </source>
</evidence>
<evidence type="ECO:0000256" key="6">
    <source>
        <dbReference type="RuleBase" id="RU368080"/>
    </source>
</evidence>
<evidence type="ECO:0000256" key="2">
    <source>
        <dbReference type="ARBA" id="ARBA00013806"/>
    </source>
</evidence>
<dbReference type="eggNOG" id="ENOG502RYHP">
    <property type="taxonomic scope" value="Eukaryota"/>
</dbReference>
<comment type="similarity">
    <text evidence="1 6">Belongs to the ATG17 family.</text>
</comment>
<keyword evidence="3 6" id="KW-0963">Cytoplasm</keyword>
<dbReference type="HOGENOM" id="CLU_028356_0_0_1"/>
<feature type="region of interest" description="Disordered" evidence="7">
    <location>
        <begin position="1"/>
        <end position="25"/>
    </location>
</feature>
<dbReference type="AlphaFoldDB" id="N1PRR0"/>
<keyword evidence="5" id="KW-0472">Membrane</keyword>
<dbReference type="InterPro" id="IPR045326">
    <property type="entry name" value="ATG17-like_dom"/>
</dbReference>
<dbReference type="GO" id="GO:0030295">
    <property type="term" value="F:protein kinase activator activity"/>
    <property type="evidence" value="ECO:0007669"/>
    <property type="project" value="TreeGrafter"/>
</dbReference>
<dbReference type="PANTHER" id="PTHR28005">
    <property type="entry name" value="AUTOPHAGY-RELATED PROTEIN 17"/>
    <property type="match status" value="1"/>
</dbReference>
<proteinExistence type="inferred from homology"/>
<dbReference type="GO" id="GO:0034727">
    <property type="term" value="P:piecemeal microautophagy of the nucleus"/>
    <property type="evidence" value="ECO:0007669"/>
    <property type="project" value="TreeGrafter"/>
</dbReference>
<evidence type="ECO:0000256" key="7">
    <source>
        <dbReference type="SAM" id="MobiDB-lite"/>
    </source>
</evidence>
<dbReference type="GO" id="GO:0000045">
    <property type="term" value="P:autophagosome assembly"/>
    <property type="evidence" value="ECO:0007669"/>
    <property type="project" value="TreeGrafter"/>
</dbReference>
<reference evidence="9 10" key="2">
    <citation type="journal article" date="2012" name="PLoS Pathog.">
        <title>Diverse lifestyles and strategies of plant pathogenesis encoded in the genomes of eighteen Dothideomycetes fungi.</title>
        <authorList>
            <person name="Ohm R.A."/>
            <person name="Feau N."/>
            <person name="Henrissat B."/>
            <person name="Schoch C.L."/>
            <person name="Horwitz B.A."/>
            <person name="Barry K.W."/>
            <person name="Condon B.J."/>
            <person name="Copeland A.C."/>
            <person name="Dhillon B."/>
            <person name="Glaser F."/>
            <person name="Hesse C.N."/>
            <person name="Kosti I."/>
            <person name="LaButti K."/>
            <person name="Lindquist E.A."/>
            <person name="Lucas S."/>
            <person name="Salamov A.A."/>
            <person name="Bradshaw R.E."/>
            <person name="Ciuffetti L."/>
            <person name="Hamelin R.C."/>
            <person name="Kema G.H.J."/>
            <person name="Lawrence C."/>
            <person name="Scott J.A."/>
            <person name="Spatafora J.W."/>
            <person name="Turgeon B.G."/>
            <person name="de Wit P.J.G.M."/>
            <person name="Zhong S."/>
            <person name="Goodwin S.B."/>
            <person name="Grigoriev I.V."/>
        </authorList>
    </citation>
    <scope>NUCLEOTIDE SEQUENCE [LARGE SCALE GENOMIC DNA]</scope>
    <source>
        <strain evidence="10">NZE10 / CBS 128990</strain>
    </source>
</reference>
<sequence>MSTSDSSLSSSPPPPDSPEASYEGPPTLERLVVHFVSAKRSLNSTSYVFRANELVTSSRSLVEEIAVLNARNAFAKRGLDEQVDTLDAIRDAIVDDGDNVSEQFDATLADLDKAHIRLEKTLKTLRKIVVRASRADEEASQETASESAIADPQQGEQKTLFDFIDEENHENLLSSLRALIDCYHAARHELDTNLQTFDDSLKSMSEQLINSPDATAGPNKPTIYDEPPATIEQLFRGMEDHATEMASSLQNLVQHYDICVTALKHTEGGGEAAKQAIDIAELAKGTSLGAEESLYGKTAAEPISEEERAEMLRIIDKDSLEVEDVTAEIRDRANEMESHYRELSKHVSGGRLRNKTLRNVLKAMHEIRAAIPGHLSAAAEFRESWTGINGEISGKTQELADLSVFYEQFLSGYGKLLKEVERRQASESQMKKVADRATRDLEKLHETDRIAREEFMEEVGEVLPSDLGEWYGLGVDATWWEVSAVVQED</sequence>
<organism evidence="9 10">
    <name type="scientific">Dothistroma septosporum (strain NZE10 / CBS 128990)</name>
    <name type="common">Red band needle blight fungus</name>
    <name type="synonym">Mycosphaerella pini</name>
    <dbReference type="NCBI Taxonomy" id="675120"/>
    <lineage>
        <taxon>Eukaryota</taxon>
        <taxon>Fungi</taxon>
        <taxon>Dikarya</taxon>
        <taxon>Ascomycota</taxon>
        <taxon>Pezizomycotina</taxon>
        <taxon>Dothideomycetes</taxon>
        <taxon>Dothideomycetidae</taxon>
        <taxon>Mycosphaerellales</taxon>
        <taxon>Mycosphaerellaceae</taxon>
        <taxon>Dothistroma</taxon>
    </lineage>
</organism>
<dbReference type="InterPro" id="IPR007240">
    <property type="entry name" value="Atg17"/>
</dbReference>